<keyword evidence="2" id="KW-1185">Reference proteome</keyword>
<accession>A0ABW4IEX0</accession>
<dbReference type="RefSeq" id="WP_379663684.1">
    <property type="nucleotide sequence ID" value="NZ_JBHUDG010000045.1"/>
</dbReference>
<evidence type="ECO:0000313" key="2">
    <source>
        <dbReference type="Proteomes" id="UP001597118"/>
    </source>
</evidence>
<sequence>MDIQSRKIEFIQDFLKLESEEAIIQLEKLLRKSQKVEKENSLKPFTVKELEERISKSEDNFMNNKYKTSAELLAKY</sequence>
<evidence type="ECO:0008006" key="3">
    <source>
        <dbReference type="Google" id="ProtNLM"/>
    </source>
</evidence>
<reference evidence="2" key="1">
    <citation type="journal article" date="2019" name="Int. J. Syst. Evol. Microbiol.">
        <title>The Global Catalogue of Microorganisms (GCM) 10K type strain sequencing project: providing services to taxonomists for standard genome sequencing and annotation.</title>
        <authorList>
            <consortium name="The Broad Institute Genomics Platform"/>
            <consortium name="The Broad Institute Genome Sequencing Center for Infectious Disease"/>
            <person name="Wu L."/>
            <person name="Ma J."/>
        </authorList>
    </citation>
    <scope>NUCLEOTIDE SEQUENCE [LARGE SCALE GENOMIC DNA]</scope>
    <source>
        <strain evidence="2">CCUG 53762</strain>
    </source>
</reference>
<organism evidence="1 2">
    <name type="scientific">Pseudopedobacter beijingensis</name>
    <dbReference type="NCBI Taxonomy" id="1207056"/>
    <lineage>
        <taxon>Bacteria</taxon>
        <taxon>Pseudomonadati</taxon>
        <taxon>Bacteroidota</taxon>
        <taxon>Sphingobacteriia</taxon>
        <taxon>Sphingobacteriales</taxon>
        <taxon>Sphingobacteriaceae</taxon>
        <taxon>Pseudopedobacter</taxon>
    </lineage>
</organism>
<protein>
    <recommendedName>
        <fullName evidence="3">Addiction module component</fullName>
    </recommendedName>
</protein>
<name>A0ABW4IEX0_9SPHI</name>
<gene>
    <name evidence="1" type="ORF">ACFSAH_15680</name>
</gene>
<dbReference type="EMBL" id="JBHUDG010000045">
    <property type="protein sequence ID" value="MFD1631316.1"/>
    <property type="molecule type" value="Genomic_DNA"/>
</dbReference>
<proteinExistence type="predicted"/>
<comment type="caution">
    <text evidence="1">The sequence shown here is derived from an EMBL/GenBank/DDBJ whole genome shotgun (WGS) entry which is preliminary data.</text>
</comment>
<dbReference type="Proteomes" id="UP001597118">
    <property type="component" value="Unassembled WGS sequence"/>
</dbReference>
<evidence type="ECO:0000313" key="1">
    <source>
        <dbReference type="EMBL" id="MFD1631316.1"/>
    </source>
</evidence>